<organism evidence="2 3">
    <name type="scientific">Elysia crispata</name>
    <name type="common">lettuce slug</name>
    <dbReference type="NCBI Taxonomy" id="231223"/>
    <lineage>
        <taxon>Eukaryota</taxon>
        <taxon>Metazoa</taxon>
        <taxon>Spiralia</taxon>
        <taxon>Lophotrochozoa</taxon>
        <taxon>Mollusca</taxon>
        <taxon>Gastropoda</taxon>
        <taxon>Heterobranchia</taxon>
        <taxon>Euthyneura</taxon>
        <taxon>Panpulmonata</taxon>
        <taxon>Sacoglossa</taxon>
        <taxon>Placobranchoidea</taxon>
        <taxon>Plakobranchidae</taxon>
        <taxon>Elysia</taxon>
    </lineage>
</organism>
<proteinExistence type="predicted"/>
<keyword evidence="3" id="KW-1185">Reference proteome</keyword>
<feature type="region of interest" description="Disordered" evidence="1">
    <location>
        <begin position="37"/>
        <end position="134"/>
    </location>
</feature>
<evidence type="ECO:0000313" key="3">
    <source>
        <dbReference type="Proteomes" id="UP001283361"/>
    </source>
</evidence>
<evidence type="ECO:0000256" key="1">
    <source>
        <dbReference type="SAM" id="MobiDB-lite"/>
    </source>
</evidence>
<accession>A0AAE1CRA9</accession>
<name>A0AAE1CRA9_9GAST</name>
<sequence>MPRNQLQKTTSLELMSIPACHRPQAIIPACLRVSVSVPGHHPRMSSGERVSPRPSSPHVFGVSAPGHHPRMSSGQRVSPRPSYPHSPNNHVNTRSREMSGETSAQGRIRGPVVEQSKGTGQGLISPFTWRDKDA</sequence>
<gene>
    <name evidence="2" type="ORF">RRG08_006396</name>
</gene>
<dbReference type="Proteomes" id="UP001283361">
    <property type="component" value="Unassembled WGS sequence"/>
</dbReference>
<dbReference type="AlphaFoldDB" id="A0AAE1CRA9"/>
<dbReference type="EMBL" id="JAWDGP010007073">
    <property type="protein sequence ID" value="KAK3730546.1"/>
    <property type="molecule type" value="Genomic_DNA"/>
</dbReference>
<protein>
    <submittedName>
        <fullName evidence="2">Uncharacterized protein</fullName>
    </submittedName>
</protein>
<evidence type="ECO:0000313" key="2">
    <source>
        <dbReference type="EMBL" id="KAK3730546.1"/>
    </source>
</evidence>
<comment type="caution">
    <text evidence="2">The sequence shown here is derived from an EMBL/GenBank/DDBJ whole genome shotgun (WGS) entry which is preliminary data.</text>
</comment>
<reference evidence="2" key="1">
    <citation type="journal article" date="2023" name="G3 (Bethesda)">
        <title>A reference genome for the long-term kleptoplast-retaining sea slug Elysia crispata morphotype clarki.</title>
        <authorList>
            <person name="Eastman K.E."/>
            <person name="Pendleton A.L."/>
            <person name="Shaikh M.A."/>
            <person name="Suttiyut T."/>
            <person name="Ogas R."/>
            <person name="Tomko P."/>
            <person name="Gavelis G."/>
            <person name="Widhalm J.R."/>
            <person name="Wisecaver J.H."/>
        </authorList>
    </citation>
    <scope>NUCLEOTIDE SEQUENCE</scope>
    <source>
        <strain evidence="2">ECLA1</strain>
    </source>
</reference>